<evidence type="ECO:0000256" key="1">
    <source>
        <dbReference type="SAM" id="MobiDB-lite"/>
    </source>
</evidence>
<dbReference type="AlphaFoldDB" id="A0AAU9UIU7"/>
<protein>
    <submittedName>
        <fullName evidence="2">Uncharacterized protein</fullName>
    </submittedName>
</protein>
<accession>A0AAU9UIU7</accession>
<feature type="compositionally biased region" description="Acidic residues" evidence="1">
    <location>
        <begin position="112"/>
        <end position="121"/>
    </location>
</feature>
<gene>
    <name evidence="2" type="ORF">EEDITHA_LOCUS12835</name>
</gene>
<evidence type="ECO:0000313" key="3">
    <source>
        <dbReference type="Proteomes" id="UP001153954"/>
    </source>
</evidence>
<organism evidence="2 3">
    <name type="scientific">Euphydryas editha</name>
    <name type="common">Edith's checkerspot</name>
    <dbReference type="NCBI Taxonomy" id="104508"/>
    <lineage>
        <taxon>Eukaryota</taxon>
        <taxon>Metazoa</taxon>
        <taxon>Ecdysozoa</taxon>
        <taxon>Arthropoda</taxon>
        <taxon>Hexapoda</taxon>
        <taxon>Insecta</taxon>
        <taxon>Pterygota</taxon>
        <taxon>Neoptera</taxon>
        <taxon>Endopterygota</taxon>
        <taxon>Lepidoptera</taxon>
        <taxon>Glossata</taxon>
        <taxon>Ditrysia</taxon>
        <taxon>Papilionoidea</taxon>
        <taxon>Nymphalidae</taxon>
        <taxon>Nymphalinae</taxon>
        <taxon>Euphydryas</taxon>
    </lineage>
</organism>
<feature type="region of interest" description="Disordered" evidence="1">
    <location>
        <begin position="104"/>
        <end position="128"/>
    </location>
</feature>
<reference evidence="2" key="1">
    <citation type="submission" date="2022-03" db="EMBL/GenBank/DDBJ databases">
        <authorList>
            <person name="Tunstrom K."/>
        </authorList>
    </citation>
    <scope>NUCLEOTIDE SEQUENCE</scope>
</reference>
<keyword evidence="3" id="KW-1185">Reference proteome</keyword>
<sequence length="243" mass="27627">MGILKFTQNSWTINDTVHIIFEGITGLDAIAVWITVVNESVPFYHWINPIHANQVLSRLPEETDVKEGRENEVEKSVVDVLKEMRYGLINTKGPKRKRKLEVIPGRSVGSSEDYEDTEEEPETVKGKSKGIGKMTKILNDKEVIHDEKEVKAREEKKVDVCQEKIDDANCLNKTKNIETYCLSNEDIEAMSITIGDYVLYDGNEIVTTENFTILGDQENLTPIKNEESKNNKVNILADEIIEE</sequence>
<comment type="caution">
    <text evidence="2">The sequence shown here is derived from an EMBL/GenBank/DDBJ whole genome shotgun (WGS) entry which is preliminary data.</text>
</comment>
<dbReference type="Proteomes" id="UP001153954">
    <property type="component" value="Unassembled WGS sequence"/>
</dbReference>
<evidence type="ECO:0000313" key="2">
    <source>
        <dbReference type="EMBL" id="CAH2097635.1"/>
    </source>
</evidence>
<proteinExistence type="predicted"/>
<dbReference type="EMBL" id="CAKOGL010000018">
    <property type="protein sequence ID" value="CAH2097635.1"/>
    <property type="molecule type" value="Genomic_DNA"/>
</dbReference>
<name>A0AAU9UIU7_EUPED</name>